<gene>
    <name evidence="2" type="ORF">PHYPA_012482</name>
</gene>
<feature type="region of interest" description="Disordered" evidence="1">
    <location>
        <begin position="335"/>
        <end position="355"/>
    </location>
</feature>
<feature type="compositionally biased region" description="Basic and acidic residues" evidence="1">
    <location>
        <begin position="311"/>
        <end position="322"/>
    </location>
</feature>
<evidence type="ECO:0000256" key="1">
    <source>
        <dbReference type="SAM" id="MobiDB-lite"/>
    </source>
</evidence>
<organism evidence="2">
    <name type="scientific">Physcomitrium patens</name>
    <name type="common">Spreading-leaved earth moss</name>
    <name type="synonym">Physcomitrella patens</name>
    <dbReference type="NCBI Taxonomy" id="3218"/>
    <lineage>
        <taxon>Eukaryota</taxon>
        <taxon>Viridiplantae</taxon>
        <taxon>Streptophyta</taxon>
        <taxon>Embryophyta</taxon>
        <taxon>Bryophyta</taxon>
        <taxon>Bryophytina</taxon>
        <taxon>Bryopsida</taxon>
        <taxon>Funariidae</taxon>
        <taxon>Funariales</taxon>
        <taxon>Funariaceae</taxon>
        <taxon>Physcomitrium</taxon>
    </lineage>
</organism>
<dbReference type="EMBL" id="ABEU02000009">
    <property type="protein sequence ID" value="PNR48009.1"/>
    <property type="molecule type" value="Genomic_DNA"/>
</dbReference>
<proteinExistence type="predicted"/>
<evidence type="ECO:0000313" key="4">
    <source>
        <dbReference type="Proteomes" id="UP000006727"/>
    </source>
</evidence>
<reference evidence="3" key="3">
    <citation type="submission" date="2020-12" db="UniProtKB">
        <authorList>
            <consortium name="EnsemblPlants"/>
        </authorList>
    </citation>
    <scope>IDENTIFICATION</scope>
</reference>
<sequence length="355" mass="40100">MQALERQGDLMSRSLAQQSGLLNDYQNEKVALMGQLNAMKGVCISPLTKIEHITAIRMPTFQPLLCSPTCVTATADLEAKNSAAKRDLAALEAKQQHVNDMFAESQKEREAITSRYEQEHERVRELEQLLTCLRAQEHHLELESKEAGTKIAMMRDRLISLEDQVQTLQITRDAQNQEIMRLQASLNTKETEERLRGRPVASSPSLSSHSMDMQFHQNAADIAGSKAKIHDLEMKNFSLTGDLSKTANLYKDCFSQLQKAETQNLEVRREYDHAISLLSKVDEDRVQLQRKCLELVAAADRAHQQKSCTPTHRDSKQADASRDIDALQKECHRLKQESNLTSTSSESSRLAGSWQ</sequence>
<dbReference type="EnsemblPlants" id="Pp3c9_9040V3.1">
    <property type="protein sequence ID" value="Pp3c9_9040V3.1"/>
    <property type="gene ID" value="Pp3c9_9040"/>
</dbReference>
<protein>
    <submittedName>
        <fullName evidence="2 3">Uncharacterized protein</fullName>
    </submittedName>
</protein>
<reference evidence="2 4" key="2">
    <citation type="journal article" date="2018" name="Plant J.">
        <title>The Physcomitrella patens chromosome-scale assembly reveals moss genome structure and evolution.</title>
        <authorList>
            <person name="Lang D."/>
            <person name="Ullrich K.K."/>
            <person name="Murat F."/>
            <person name="Fuchs J."/>
            <person name="Jenkins J."/>
            <person name="Haas F.B."/>
            <person name="Piednoel M."/>
            <person name="Gundlach H."/>
            <person name="Van Bel M."/>
            <person name="Meyberg R."/>
            <person name="Vives C."/>
            <person name="Morata J."/>
            <person name="Symeonidi A."/>
            <person name="Hiss M."/>
            <person name="Muchero W."/>
            <person name="Kamisugi Y."/>
            <person name="Saleh O."/>
            <person name="Blanc G."/>
            <person name="Decker E.L."/>
            <person name="van Gessel N."/>
            <person name="Grimwood J."/>
            <person name="Hayes R.D."/>
            <person name="Graham S.W."/>
            <person name="Gunter L.E."/>
            <person name="McDaniel S.F."/>
            <person name="Hoernstein S.N.W."/>
            <person name="Larsson A."/>
            <person name="Li F.W."/>
            <person name="Perroud P.F."/>
            <person name="Phillips J."/>
            <person name="Ranjan P."/>
            <person name="Rokshar D.S."/>
            <person name="Rothfels C.J."/>
            <person name="Schneider L."/>
            <person name="Shu S."/>
            <person name="Stevenson D.W."/>
            <person name="Thummler F."/>
            <person name="Tillich M."/>
            <person name="Villarreal Aguilar J.C."/>
            <person name="Widiez T."/>
            <person name="Wong G.K."/>
            <person name="Wymore A."/>
            <person name="Zhang Y."/>
            <person name="Zimmer A.D."/>
            <person name="Quatrano R.S."/>
            <person name="Mayer K.F.X."/>
            <person name="Goodstein D."/>
            <person name="Casacuberta J.M."/>
            <person name="Vandepoele K."/>
            <person name="Reski R."/>
            <person name="Cuming A.C."/>
            <person name="Tuskan G.A."/>
            <person name="Maumus F."/>
            <person name="Salse J."/>
            <person name="Schmutz J."/>
            <person name="Rensing S.A."/>
        </authorList>
    </citation>
    <scope>NUCLEOTIDE SEQUENCE [LARGE SCALE GENOMIC DNA]</scope>
    <source>
        <strain evidence="3 4">cv. Gransden 2004</strain>
    </source>
</reference>
<evidence type="ECO:0000313" key="3">
    <source>
        <dbReference type="EnsemblPlants" id="Pp3c9_9040V3.1"/>
    </source>
</evidence>
<dbReference type="STRING" id="3218.A0A2K1K2K8"/>
<feature type="compositionally biased region" description="Low complexity" evidence="1">
    <location>
        <begin position="337"/>
        <end position="348"/>
    </location>
</feature>
<name>A0A2K1K2K8_PHYPA</name>
<reference evidence="2 4" key="1">
    <citation type="journal article" date="2008" name="Science">
        <title>The Physcomitrella genome reveals evolutionary insights into the conquest of land by plants.</title>
        <authorList>
            <person name="Rensing S."/>
            <person name="Lang D."/>
            <person name="Zimmer A."/>
            <person name="Terry A."/>
            <person name="Salamov A."/>
            <person name="Shapiro H."/>
            <person name="Nishiyama T."/>
            <person name="Perroud P.-F."/>
            <person name="Lindquist E."/>
            <person name="Kamisugi Y."/>
            <person name="Tanahashi T."/>
            <person name="Sakakibara K."/>
            <person name="Fujita T."/>
            <person name="Oishi K."/>
            <person name="Shin-I T."/>
            <person name="Kuroki Y."/>
            <person name="Toyoda A."/>
            <person name="Suzuki Y."/>
            <person name="Hashimoto A."/>
            <person name="Yamaguchi K."/>
            <person name="Sugano A."/>
            <person name="Kohara Y."/>
            <person name="Fujiyama A."/>
            <person name="Anterola A."/>
            <person name="Aoki S."/>
            <person name="Ashton N."/>
            <person name="Barbazuk W.B."/>
            <person name="Barker E."/>
            <person name="Bennetzen J."/>
            <person name="Bezanilla M."/>
            <person name="Blankenship R."/>
            <person name="Cho S.H."/>
            <person name="Dutcher S."/>
            <person name="Estelle M."/>
            <person name="Fawcett J.A."/>
            <person name="Gundlach H."/>
            <person name="Hanada K."/>
            <person name="Heyl A."/>
            <person name="Hicks K.A."/>
            <person name="Hugh J."/>
            <person name="Lohr M."/>
            <person name="Mayer K."/>
            <person name="Melkozernov A."/>
            <person name="Murata T."/>
            <person name="Nelson D."/>
            <person name="Pils B."/>
            <person name="Prigge M."/>
            <person name="Reiss B."/>
            <person name="Renner T."/>
            <person name="Rombauts S."/>
            <person name="Rushton P."/>
            <person name="Sanderfoot A."/>
            <person name="Schween G."/>
            <person name="Shiu S.-H."/>
            <person name="Stueber K."/>
            <person name="Theodoulou F.L."/>
            <person name="Tu H."/>
            <person name="Van de Peer Y."/>
            <person name="Verrier P.J."/>
            <person name="Waters E."/>
            <person name="Wood A."/>
            <person name="Yang L."/>
            <person name="Cove D."/>
            <person name="Cuming A."/>
            <person name="Hasebe M."/>
            <person name="Lucas S."/>
            <person name="Mishler D.B."/>
            <person name="Reski R."/>
            <person name="Grigoriev I."/>
            <person name="Quatrano R.S."/>
            <person name="Boore J.L."/>
        </authorList>
    </citation>
    <scope>NUCLEOTIDE SEQUENCE [LARGE SCALE GENOMIC DNA]</scope>
    <source>
        <strain evidence="3 4">cv. Gransden 2004</strain>
    </source>
</reference>
<dbReference type="Gramene" id="Pp3c9_9040V3.1">
    <property type="protein sequence ID" value="Pp3c9_9040V3.1"/>
    <property type="gene ID" value="Pp3c9_9040"/>
</dbReference>
<evidence type="ECO:0000313" key="2">
    <source>
        <dbReference type="EMBL" id="PNR48009.1"/>
    </source>
</evidence>
<dbReference type="AlphaFoldDB" id="A0A2K1K2K8"/>
<accession>A0A2K1K2K8</accession>
<feature type="region of interest" description="Disordered" evidence="1">
    <location>
        <begin position="188"/>
        <end position="209"/>
    </location>
</feature>
<keyword evidence="4" id="KW-1185">Reference proteome</keyword>
<feature type="region of interest" description="Disordered" evidence="1">
    <location>
        <begin position="303"/>
        <end position="322"/>
    </location>
</feature>
<dbReference type="Proteomes" id="UP000006727">
    <property type="component" value="Chromosome 9"/>
</dbReference>